<accession>A0AA42X1M0</accession>
<dbReference type="InterPro" id="IPR036034">
    <property type="entry name" value="PDZ_sf"/>
</dbReference>
<dbReference type="SUPFAM" id="SSF50156">
    <property type="entry name" value="PDZ domain-like"/>
    <property type="match status" value="1"/>
</dbReference>
<dbReference type="InterPro" id="IPR001478">
    <property type="entry name" value="PDZ"/>
</dbReference>
<dbReference type="AlphaFoldDB" id="A0AA42X1M0"/>
<dbReference type="EMBL" id="JAOCKX010000057">
    <property type="protein sequence ID" value="MDH2134426.1"/>
    <property type="molecule type" value="Genomic_DNA"/>
</dbReference>
<organism evidence="2 3">
    <name type="scientific">Sphingobium yanoikuyae</name>
    <name type="common">Sphingomonas yanoikuyae</name>
    <dbReference type="NCBI Taxonomy" id="13690"/>
    <lineage>
        <taxon>Bacteria</taxon>
        <taxon>Pseudomonadati</taxon>
        <taxon>Pseudomonadota</taxon>
        <taxon>Alphaproteobacteria</taxon>
        <taxon>Sphingomonadales</taxon>
        <taxon>Sphingomonadaceae</taxon>
        <taxon>Sphingobium</taxon>
    </lineage>
</organism>
<proteinExistence type="predicted"/>
<dbReference type="GO" id="GO:0008233">
    <property type="term" value="F:peptidase activity"/>
    <property type="evidence" value="ECO:0007669"/>
    <property type="project" value="UniProtKB-KW"/>
</dbReference>
<keyword evidence="2" id="KW-0378">Hydrolase</keyword>
<protein>
    <submittedName>
        <fullName evidence="2">Aspartyl protease family protein</fullName>
    </submittedName>
</protein>
<comment type="caution">
    <text evidence="2">The sequence shown here is derived from an EMBL/GenBank/DDBJ whole genome shotgun (WGS) entry which is preliminary data.</text>
</comment>
<dbReference type="Pfam" id="PF17820">
    <property type="entry name" value="PDZ_6"/>
    <property type="match status" value="1"/>
</dbReference>
<gene>
    <name evidence="2" type="ORF">N5J77_25145</name>
</gene>
<dbReference type="GO" id="GO:0006508">
    <property type="term" value="P:proteolysis"/>
    <property type="evidence" value="ECO:0007669"/>
    <property type="project" value="UniProtKB-KW"/>
</dbReference>
<sequence>MLDSGSGATMISTALAAKLGFNNGERRMISGLSAKAPVRLIHDVDVSLAREPRRLPFAVVADLSAASAAFGRPIDILLGADMFAGSCIALDFGNKRLAVAKSGMFMAGSGWRSVALGRGPKQELFIRASVAGLAPMPLMIDLGSSTALMLSAAYARAQGLLNGKLVSTAALGGVDGVKTNDVFTIPNINIEGLGVSNIPTIGMKDWLPASAVGNIGLPLIAQFDVVFDVTAGFVWLRPLDARHRLPMLKDRSGLGLAASPTALTVVHVAANSPAEKSGWAVGDRIVAVNGHLINTDYTHGELWQWRFGSAGMLVKLETAAGEHRVLRLADYY</sequence>
<dbReference type="InterPro" id="IPR041489">
    <property type="entry name" value="PDZ_6"/>
</dbReference>
<keyword evidence="2" id="KW-0645">Protease</keyword>
<evidence type="ECO:0000259" key="1">
    <source>
        <dbReference type="PROSITE" id="PS50106"/>
    </source>
</evidence>
<dbReference type="Proteomes" id="UP001162318">
    <property type="component" value="Unassembled WGS sequence"/>
</dbReference>
<dbReference type="Pfam" id="PF13650">
    <property type="entry name" value="Asp_protease_2"/>
    <property type="match status" value="1"/>
</dbReference>
<evidence type="ECO:0000313" key="2">
    <source>
        <dbReference type="EMBL" id="MDH2134426.1"/>
    </source>
</evidence>
<dbReference type="InterPro" id="IPR021109">
    <property type="entry name" value="Peptidase_aspartic_dom_sf"/>
</dbReference>
<reference evidence="2" key="1">
    <citation type="submission" date="2022-09" db="EMBL/GenBank/DDBJ databases">
        <title>Intensive care unit water sources are persistently colonized with multi-drug resistant bacteria and are the site of extensive horizontal gene transfer of antibiotic resistance genes.</title>
        <authorList>
            <person name="Diorio-Toth L."/>
        </authorList>
    </citation>
    <scope>NUCLEOTIDE SEQUENCE</scope>
    <source>
        <strain evidence="2">GD03659</strain>
    </source>
</reference>
<name>A0AA42X1M0_SPHYA</name>
<dbReference type="RefSeq" id="WP_279776326.1">
    <property type="nucleotide sequence ID" value="NZ_JAOCKX010000057.1"/>
</dbReference>
<evidence type="ECO:0000313" key="3">
    <source>
        <dbReference type="Proteomes" id="UP001162318"/>
    </source>
</evidence>
<dbReference type="Gene3D" id="2.40.70.10">
    <property type="entry name" value="Acid Proteases"/>
    <property type="match status" value="2"/>
</dbReference>
<dbReference type="Gene3D" id="2.30.42.10">
    <property type="match status" value="1"/>
</dbReference>
<dbReference type="PROSITE" id="PS50106">
    <property type="entry name" value="PDZ"/>
    <property type="match status" value="1"/>
</dbReference>
<feature type="domain" description="PDZ" evidence="1">
    <location>
        <begin position="244"/>
        <end position="290"/>
    </location>
</feature>